<evidence type="ECO:0000259" key="3">
    <source>
        <dbReference type="Pfam" id="PF20803"/>
    </source>
</evidence>
<dbReference type="InterPro" id="IPR011965">
    <property type="entry name" value="PaaX_trns_reg"/>
</dbReference>
<comment type="caution">
    <text evidence="4">The sequence shown here is derived from an EMBL/GenBank/DDBJ whole genome shotgun (WGS) entry which is preliminary data.</text>
</comment>
<reference evidence="4 5" key="1">
    <citation type="journal article" date="2019" name="Int. J. Syst. Evol. Microbiol.">
        <title>The Global Catalogue of Microorganisms (GCM) 10K type strain sequencing project: providing services to taxonomists for standard genome sequencing and annotation.</title>
        <authorList>
            <consortium name="The Broad Institute Genomics Platform"/>
            <consortium name="The Broad Institute Genome Sequencing Center for Infectious Disease"/>
            <person name="Wu L."/>
            <person name="Ma J."/>
        </authorList>
    </citation>
    <scope>NUCLEOTIDE SEQUENCE [LARGE SCALE GENOMIC DNA]</scope>
    <source>
        <strain evidence="4 5">JCM 16009</strain>
    </source>
</reference>
<dbReference type="PANTHER" id="PTHR30319">
    <property type="entry name" value="PHENYLACETIC ACID REGULATOR-RELATED TRANSCRIPTIONAL REPRESSOR"/>
    <property type="match status" value="1"/>
</dbReference>
<dbReference type="Gene3D" id="1.10.10.10">
    <property type="entry name" value="Winged helix-like DNA-binding domain superfamily/Winged helix DNA-binding domain"/>
    <property type="match status" value="1"/>
</dbReference>
<evidence type="ECO:0000313" key="4">
    <source>
        <dbReference type="EMBL" id="GAA1837672.1"/>
    </source>
</evidence>
<dbReference type="InterPro" id="IPR036388">
    <property type="entry name" value="WH-like_DNA-bd_sf"/>
</dbReference>
<keyword evidence="5" id="KW-1185">Reference proteome</keyword>
<dbReference type="Pfam" id="PF07848">
    <property type="entry name" value="PaaX"/>
    <property type="match status" value="1"/>
</dbReference>
<dbReference type="PANTHER" id="PTHR30319:SF1">
    <property type="entry name" value="TRANSCRIPTIONAL REPRESSOR PAAX"/>
    <property type="match status" value="1"/>
</dbReference>
<evidence type="ECO:0000313" key="5">
    <source>
        <dbReference type="Proteomes" id="UP001500449"/>
    </source>
</evidence>
<sequence length="318" mass="34490">MSGVAHAPRPWGNYAVRTMSTDVTDPTRSAFAAAGAAGEGGHPALSRRRGLGQTSARSLLLTLLGEFVLPREEPVWTQVLIDVLAALDVEHKSARQALARTAAEGLVTSDRAGRRVRWALTASGRRLLSDGAARIYGFGTPAPAWDGRWLVLLVSVPEARRQLRHRLRTRLAWAGLGSPAPGVWVSPDPGKEAEVADVVADLELDAVTSSFVGPFGRIGEEAAVVAQAWDLPAIEREYEDFLAEFTDAGAASAADVLAQQILLVHAWRRFPFLDPKLPAELLPEEWAGARAAALFDTLHRRWARQAQAHWKSLVEKAE</sequence>
<evidence type="ECO:0000259" key="2">
    <source>
        <dbReference type="Pfam" id="PF08223"/>
    </source>
</evidence>
<gene>
    <name evidence="4" type="ORF">GCM10009836_15490</name>
</gene>
<dbReference type="Pfam" id="PF08223">
    <property type="entry name" value="PaaX_C"/>
    <property type="match status" value="1"/>
</dbReference>
<dbReference type="Gene3D" id="3.30.70.2650">
    <property type="match status" value="1"/>
</dbReference>
<dbReference type="InterPro" id="IPR013225">
    <property type="entry name" value="PaaX_C"/>
</dbReference>
<dbReference type="PIRSF" id="PIRSF020623">
    <property type="entry name" value="PaaX"/>
    <property type="match status" value="1"/>
</dbReference>
<feature type="domain" description="Transcriptional repressor PaaX-like C-terminal" evidence="2">
    <location>
        <begin position="229"/>
        <end position="311"/>
    </location>
</feature>
<dbReference type="Proteomes" id="UP001500449">
    <property type="component" value="Unassembled WGS sequence"/>
</dbReference>
<dbReference type="InterPro" id="IPR012906">
    <property type="entry name" value="PaaX-like_N"/>
</dbReference>
<feature type="domain" description="Transcriptional repressor PaaX-like N-terminal" evidence="1">
    <location>
        <begin position="55"/>
        <end position="123"/>
    </location>
</feature>
<name>A0ABN2MTZ9_9PSEU</name>
<dbReference type="InterPro" id="IPR048846">
    <property type="entry name" value="PaaX-like_central"/>
</dbReference>
<dbReference type="Gene3D" id="1.20.58.1460">
    <property type="match status" value="1"/>
</dbReference>
<organism evidence="4 5">
    <name type="scientific">Pseudonocardia ailaonensis</name>
    <dbReference type="NCBI Taxonomy" id="367279"/>
    <lineage>
        <taxon>Bacteria</taxon>
        <taxon>Bacillati</taxon>
        <taxon>Actinomycetota</taxon>
        <taxon>Actinomycetes</taxon>
        <taxon>Pseudonocardiales</taxon>
        <taxon>Pseudonocardiaceae</taxon>
        <taxon>Pseudonocardia</taxon>
    </lineage>
</organism>
<dbReference type="Pfam" id="PF20803">
    <property type="entry name" value="PaaX_M"/>
    <property type="match status" value="1"/>
</dbReference>
<protein>
    <submittedName>
        <fullName evidence="4">PaaX family transcriptional regulator C-terminal domain-containing protein</fullName>
    </submittedName>
</protein>
<dbReference type="EMBL" id="BAAAQK010000004">
    <property type="protein sequence ID" value="GAA1837672.1"/>
    <property type="molecule type" value="Genomic_DNA"/>
</dbReference>
<feature type="domain" description="Transcriptional repressor PaaX-like central Cas2-like" evidence="3">
    <location>
        <begin position="144"/>
        <end position="222"/>
    </location>
</feature>
<evidence type="ECO:0000259" key="1">
    <source>
        <dbReference type="Pfam" id="PF07848"/>
    </source>
</evidence>
<proteinExistence type="predicted"/>
<accession>A0ABN2MTZ9</accession>